<comment type="caution">
    <text evidence="2">The sequence shown here is derived from an EMBL/GenBank/DDBJ whole genome shotgun (WGS) entry which is preliminary data.</text>
</comment>
<keyword evidence="2" id="KW-0808">Transferase</keyword>
<evidence type="ECO:0000313" key="2">
    <source>
        <dbReference type="EMBL" id="MCD2517732.1"/>
    </source>
</evidence>
<keyword evidence="3" id="KW-1185">Reference proteome</keyword>
<dbReference type="Gene3D" id="3.40.630.30">
    <property type="match status" value="1"/>
</dbReference>
<keyword evidence="2" id="KW-0012">Acyltransferase</keyword>
<dbReference type="SUPFAM" id="SSF55729">
    <property type="entry name" value="Acyl-CoA N-acyltransferases (Nat)"/>
    <property type="match status" value="1"/>
</dbReference>
<dbReference type="EC" id="2.3.1.-" evidence="2"/>
<reference evidence="2" key="1">
    <citation type="submission" date="2021-11" db="EMBL/GenBank/DDBJ databases">
        <title>The complete genome of Massilia sp sp. G4R7.</title>
        <authorList>
            <person name="Liu L."/>
            <person name="Yue J."/>
            <person name="Yuan J."/>
            <person name="Yang F."/>
            <person name="Li L."/>
        </authorList>
    </citation>
    <scope>NUCLEOTIDE SEQUENCE</scope>
    <source>
        <strain evidence="2">G4R7</strain>
    </source>
</reference>
<dbReference type="Pfam" id="PF13673">
    <property type="entry name" value="Acetyltransf_10"/>
    <property type="match status" value="1"/>
</dbReference>
<organism evidence="2 3">
    <name type="scientific">Massilia phyllostachyos</name>
    <dbReference type="NCBI Taxonomy" id="2898585"/>
    <lineage>
        <taxon>Bacteria</taxon>
        <taxon>Pseudomonadati</taxon>
        <taxon>Pseudomonadota</taxon>
        <taxon>Betaproteobacteria</taxon>
        <taxon>Burkholderiales</taxon>
        <taxon>Oxalobacteraceae</taxon>
        <taxon>Telluria group</taxon>
        <taxon>Massilia</taxon>
    </lineage>
</organism>
<dbReference type="PROSITE" id="PS51186">
    <property type="entry name" value="GNAT"/>
    <property type="match status" value="1"/>
</dbReference>
<dbReference type="InterPro" id="IPR000182">
    <property type="entry name" value="GNAT_dom"/>
</dbReference>
<sequence>MIDWQLSSFNDLTPADLYEVLAQRQDVFILEQTCLYPDIDGLDPVAHHLLGWRTVEGKRQLAAYLRILGPGVKYDEMSLGRVITTKAARGSGAGRALLNEGIACAERLHPGHRIRIGAQQYLEAFYQSFGFGTVSAPYDEDGIMHIDMLR</sequence>
<dbReference type="InterPro" id="IPR016181">
    <property type="entry name" value="Acyl_CoA_acyltransferase"/>
</dbReference>
<dbReference type="EMBL" id="JAJNOC010000005">
    <property type="protein sequence ID" value="MCD2517732.1"/>
    <property type="molecule type" value="Genomic_DNA"/>
</dbReference>
<dbReference type="RefSeq" id="WP_231059030.1">
    <property type="nucleotide sequence ID" value="NZ_JAJNOC010000005.1"/>
</dbReference>
<feature type="domain" description="N-acetyltransferase" evidence="1">
    <location>
        <begin position="7"/>
        <end position="150"/>
    </location>
</feature>
<dbReference type="Proteomes" id="UP001179361">
    <property type="component" value="Unassembled WGS sequence"/>
</dbReference>
<dbReference type="GO" id="GO:0016746">
    <property type="term" value="F:acyltransferase activity"/>
    <property type="evidence" value="ECO:0007669"/>
    <property type="project" value="UniProtKB-KW"/>
</dbReference>
<accession>A0ABS8Q9K1</accession>
<evidence type="ECO:0000259" key="1">
    <source>
        <dbReference type="PROSITE" id="PS51186"/>
    </source>
</evidence>
<name>A0ABS8Q9K1_9BURK</name>
<protein>
    <submittedName>
        <fullName evidence="2">GNAT family N-acetyltransferase</fullName>
        <ecNumber evidence="2">2.3.1.-</ecNumber>
    </submittedName>
</protein>
<proteinExistence type="predicted"/>
<evidence type="ECO:0000313" key="3">
    <source>
        <dbReference type="Proteomes" id="UP001179361"/>
    </source>
</evidence>
<gene>
    <name evidence="2" type="ORF">LQ564_15560</name>
</gene>
<dbReference type="CDD" id="cd04301">
    <property type="entry name" value="NAT_SF"/>
    <property type="match status" value="1"/>
</dbReference>